<dbReference type="Proteomes" id="UP001066276">
    <property type="component" value="Chromosome 5"/>
</dbReference>
<name>A0AAV7S178_PLEWA</name>
<evidence type="ECO:0000313" key="8">
    <source>
        <dbReference type="EMBL" id="KAJ1158304.1"/>
    </source>
</evidence>
<comment type="similarity">
    <text evidence="5">Belongs to the CIMIP2 family.</text>
</comment>
<evidence type="ECO:0000259" key="7">
    <source>
        <dbReference type="Pfam" id="PF10629"/>
    </source>
</evidence>
<keyword evidence="4" id="KW-0966">Cell projection</keyword>
<dbReference type="Pfam" id="PF10629">
    <property type="entry name" value="CMI2B-like"/>
    <property type="match status" value="1"/>
</dbReference>
<evidence type="ECO:0000256" key="1">
    <source>
        <dbReference type="ARBA" id="ARBA00004430"/>
    </source>
</evidence>
<evidence type="ECO:0000313" key="9">
    <source>
        <dbReference type="Proteomes" id="UP001066276"/>
    </source>
</evidence>
<evidence type="ECO:0000256" key="4">
    <source>
        <dbReference type="ARBA" id="ARBA00023273"/>
    </source>
</evidence>
<protein>
    <recommendedName>
        <fullName evidence="6">Ciliary microtubule inner protein 2C</fullName>
    </recommendedName>
</protein>
<feature type="domain" description="Ciliary microtubule inner protein 2A-C-like" evidence="7">
    <location>
        <begin position="19"/>
        <end position="85"/>
    </location>
</feature>
<gene>
    <name evidence="8" type="ORF">NDU88_010996</name>
</gene>
<dbReference type="AlphaFoldDB" id="A0AAV7S178"/>
<organism evidence="8 9">
    <name type="scientific">Pleurodeles waltl</name>
    <name type="common">Iberian ribbed newt</name>
    <dbReference type="NCBI Taxonomy" id="8319"/>
    <lineage>
        <taxon>Eukaryota</taxon>
        <taxon>Metazoa</taxon>
        <taxon>Chordata</taxon>
        <taxon>Craniata</taxon>
        <taxon>Vertebrata</taxon>
        <taxon>Euteleostomi</taxon>
        <taxon>Amphibia</taxon>
        <taxon>Batrachia</taxon>
        <taxon>Caudata</taxon>
        <taxon>Salamandroidea</taxon>
        <taxon>Salamandridae</taxon>
        <taxon>Pleurodelinae</taxon>
        <taxon>Pleurodeles</taxon>
    </lineage>
</organism>
<dbReference type="PANTHER" id="PTHR34924">
    <property type="entry name" value="UPF0573 PROTEIN C2ORF70"/>
    <property type="match status" value="1"/>
</dbReference>
<dbReference type="GO" id="GO:0015630">
    <property type="term" value="C:microtubule cytoskeleton"/>
    <property type="evidence" value="ECO:0007669"/>
    <property type="project" value="UniProtKB-ARBA"/>
</dbReference>
<evidence type="ECO:0000256" key="3">
    <source>
        <dbReference type="ARBA" id="ARBA00023212"/>
    </source>
</evidence>
<keyword evidence="9" id="KW-1185">Reference proteome</keyword>
<sequence>MASRSAGTLVTHNNATYIPPALMPGYQGHVPTKVYSFGDTYGNTTAKYFQDFRSSALSNSQSPFSSGGQFPTLYSNDPALVLGSRSRTWDRWLHAPTCTRFSVDYNRTEELKDFNKLTQKHREYYRDKTGTVPQVPYFVLPVKNREGYPLPQQLISNSHCAQNL</sequence>
<evidence type="ECO:0000256" key="6">
    <source>
        <dbReference type="ARBA" id="ARBA00041160"/>
    </source>
</evidence>
<dbReference type="InterPro" id="IPR018902">
    <property type="entry name" value="CMI2A-C-like_dom"/>
</dbReference>
<dbReference type="GO" id="GO:0005930">
    <property type="term" value="C:axoneme"/>
    <property type="evidence" value="ECO:0007669"/>
    <property type="project" value="UniProtKB-SubCell"/>
</dbReference>
<evidence type="ECO:0000256" key="2">
    <source>
        <dbReference type="ARBA" id="ARBA00022490"/>
    </source>
</evidence>
<comment type="caution">
    <text evidence="8">The sequence shown here is derived from an EMBL/GenBank/DDBJ whole genome shotgun (WGS) entry which is preliminary data.</text>
</comment>
<comment type="subcellular location">
    <subcellularLocation>
        <location evidence="1">Cytoplasm</location>
        <location evidence="1">Cytoskeleton</location>
        <location evidence="1">Cilium axoneme</location>
    </subcellularLocation>
</comment>
<accession>A0AAV7S178</accession>
<keyword evidence="3" id="KW-0206">Cytoskeleton</keyword>
<dbReference type="PANTHER" id="PTHR34924:SF1">
    <property type="entry name" value="PROTEIN FAM166C"/>
    <property type="match status" value="1"/>
</dbReference>
<dbReference type="InterPro" id="IPR052329">
    <property type="entry name" value="CIMIP2C"/>
</dbReference>
<evidence type="ECO:0000256" key="5">
    <source>
        <dbReference type="ARBA" id="ARBA00035661"/>
    </source>
</evidence>
<dbReference type="EMBL" id="JANPWB010000009">
    <property type="protein sequence ID" value="KAJ1158304.1"/>
    <property type="molecule type" value="Genomic_DNA"/>
</dbReference>
<proteinExistence type="inferred from homology"/>
<reference evidence="8" key="1">
    <citation type="journal article" date="2022" name="bioRxiv">
        <title>Sequencing and chromosome-scale assembly of the giantPleurodeles waltlgenome.</title>
        <authorList>
            <person name="Brown T."/>
            <person name="Elewa A."/>
            <person name="Iarovenko S."/>
            <person name="Subramanian E."/>
            <person name="Araus A.J."/>
            <person name="Petzold A."/>
            <person name="Susuki M."/>
            <person name="Suzuki K.-i.T."/>
            <person name="Hayashi T."/>
            <person name="Toyoda A."/>
            <person name="Oliveira C."/>
            <person name="Osipova E."/>
            <person name="Leigh N.D."/>
            <person name="Simon A."/>
            <person name="Yun M.H."/>
        </authorList>
    </citation>
    <scope>NUCLEOTIDE SEQUENCE</scope>
    <source>
        <strain evidence="8">20211129_DDA</strain>
        <tissue evidence="8">Liver</tissue>
    </source>
</reference>
<keyword evidence="2" id="KW-0963">Cytoplasm</keyword>